<comment type="caution">
    <text evidence="1">The sequence shown here is derived from an EMBL/GenBank/DDBJ whole genome shotgun (WGS) entry which is preliminary data.</text>
</comment>
<keyword evidence="2" id="KW-1185">Reference proteome</keyword>
<gene>
    <name evidence="1" type="ORF">M9H77_19930</name>
</gene>
<evidence type="ECO:0000313" key="2">
    <source>
        <dbReference type="Proteomes" id="UP001060085"/>
    </source>
</evidence>
<dbReference type="EMBL" id="CM044705">
    <property type="protein sequence ID" value="KAI5660607.1"/>
    <property type="molecule type" value="Genomic_DNA"/>
</dbReference>
<accession>A0ACC0AJJ6</accession>
<protein>
    <submittedName>
        <fullName evidence="1">Uncharacterized protein</fullName>
    </submittedName>
</protein>
<sequence length="140" mass="16542">MEKNMLFGILVLSLLCTSQLISGQLGYAYFVHIFNQLPVGSNPLTVRCQSKNDDIGYKTLDVNEEFQWHFFDNLFTLFFCHFWWDNKQAVFDVFNRSFGPFKCYNHIPGQGEQTCTWHVRADGFYMATGYEFIKYNTWQI</sequence>
<name>A0ACC0AJJ6_CATRO</name>
<dbReference type="Proteomes" id="UP001060085">
    <property type="component" value="Linkage Group LG05"/>
</dbReference>
<evidence type="ECO:0000313" key="1">
    <source>
        <dbReference type="EMBL" id="KAI5660607.1"/>
    </source>
</evidence>
<organism evidence="1 2">
    <name type="scientific">Catharanthus roseus</name>
    <name type="common">Madagascar periwinkle</name>
    <name type="synonym">Vinca rosea</name>
    <dbReference type="NCBI Taxonomy" id="4058"/>
    <lineage>
        <taxon>Eukaryota</taxon>
        <taxon>Viridiplantae</taxon>
        <taxon>Streptophyta</taxon>
        <taxon>Embryophyta</taxon>
        <taxon>Tracheophyta</taxon>
        <taxon>Spermatophyta</taxon>
        <taxon>Magnoliopsida</taxon>
        <taxon>eudicotyledons</taxon>
        <taxon>Gunneridae</taxon>
        <taxon>Pentapetalae</taxon>
        <taxon>asterids</taxon>
        <taxon>lamiids</taxon>
        <taxon>Gentianales</taxon>
        <taxon>Apocynaceae</taxon>
        <taxon>Rauvolfioideae</taxon>
        <taxon>Vinceae</taxon>
        <taxon>Catharanthinae</taxon>
        <taxon>Catharanthus</taxon>
    </lineage>
</organism>
<reference evidence="2" key="1">
    <citation type="journal article" date="2023" name="Nat. Plants">
        <title>Single-cell RNA sequencing provides a high-resolution roadmap for understanding the multicellular compartmentation of specialized metabolism.</title>
        <authorList>
            <person name="Sun S."/>
            <person name="Shen X."/>
            <person name="Li Y."/>
            <person name="Li Y."/>
            <person name="Wang S."/>
            <person name="Li R."/>
            <person name="Zhang H."/>
            <person name="Shen G."/>
            <person name="Guo B."/>
            <person name="Wei J."/>
            <person name="Xu J."/>
            <person name="St-Pierre B."/>
            <person name="Chen S."/>
            <person name="Sun C."/>
        </authorList>
    </citation>
    <scope>NUCLEOTIDE SEQUENCE [LARGE SCALE GENOMIC DNA]</scope>
</reference>
<proteinExistence type="predicted"/>